<organism evidence="1 2">
    <name type="scientific">Agrobacterium larrymoorei</name>
    <dbReference type="NCBI Taxonomy" id="160699"/>
    <lineage>
        <taxon>Bacteria</taxon>
        <taxon>Pseudomonadati</taxon>
        <taxon>Pseudomonadota</taxon>
        <taxon>Alphaproteobacteria</taxon>
        <taxon>Hyphomicrobiales</taxon>
        <taxon>Rhizobiaceae</taxon>
        <taxon>Rhizobium/Agrobacterium group</taxon>
        <taxon>Agrobacterium</taxon>
    </lineage>
</organism>
<gene>
    <name evidence="1" type="ORF">J5285_25585</name>
</gene>
<proteinExistence type="predicted"/>
<evidence type="ECO:0000313" key="2">
    <source>
        <dbReference type="Proteomes" id="UP000826513"/>
    </source>
</evidence>
<sequence>MASRLRNKLTVQECTAIFEHTNKFAADAAEEERRLRAEKTKRLRRLRPEGDRDVSQ</sequence>
<dbReference type="Proteomes" id="UP000826513">
    <property type="component" value="Plasmid unnamed1"/>
</dbReference>
<protein>
    <submittedName>
        <fullName evidence="1">Uncharacterized protein</fullName>
    </submittedName>
</protein>
<keyword evidence="2" id="KW-1185">Reference proteome</keyword>
<geneLocation type="plasmid" evidence="1 2">
    <name>unnamed1</name>
</geneLocation>
<evidence type="ECO:0000313" key="1">
    <source>
        <dbReference type="EMBL" id="QYA10567.1"/>
    </source>
</evidence>
<reference evidence="1 2" key="1">
    <citation type="submission" date="2021-03" db="EMBL/GenBank/DDBJ databases">
        <title>Rapid diversification of plasmids in a genus of pathogenic and nitrogen fixing bacteria.</title>
        <authorList>
            <person name="Weisberg A.J."/>
            <person name="Miller M."/>
            <person name="Ream W."/>
            <person name="Grunwald N.J."/>
            <person name="Chang J.H."/>
        </authorList>
    </citation>
    <scope>NUCLEOTIDE SEQUENCE [LARGE SCALE GENOMIC DNA]</scope>
    <source>
        <strain evidence="1 2">AF3.44</strain>
        <plasmid evidence="1 2">unnamed1</plasmid>
    </source>
</reference>
<name>A0ABX8TBC0_9HYPH</name>
<dbReference type="EMBL" id="CP072170">
    <property type="protein sequence ID" value="QYA10567.1"/>
    <property type="molecule type" value="Genomic_DNA"/>
</dbReference>
<dbReference type="RefSeq" id="WP_169696910.1">
    <property type="nucleotide sequence ID" value="NZ_CP039693.1"/>
</dbReference>
<accession>A0ABX8TBC0</accession>
<keyword evidence="1" id="KW-0614">Plasmid</keyword>